<evidence type="ECO:0000259" key="15">
    <source>
        <dbReference type="Pfam" id="PF00501"/>
    </source>
</evidence>
<evidence type="ECO:0000256" key="11">
    <source>
        <dbReference type="ARBA" id="ARBA00024565"/>
    </source>
</evidence>
<dbReference type="GO" id="GO:0016020">
    <property type="term" value="C:membrane"/>
    <property type="evidence" value="ECO:0007669"/>
    <property type="project" value="TreeGrafter"/>
</dbReference>
<accession>A0A0P5NHN8</accession>
<comment type="similarity">
    <text evidence="1 13">Belongs to the ATP-dependent AMP-binding enzyme family.</text>
</comment>
<feature type="transmembrane region" description="Helical" evidence="14">
    <location>
        <begin position="21"/>
        <end position="44"/>
    </location>
</feature>
<comment type="catalytic activity">
    <reaction evidence="8">
        <text>12-hydroxy-(5Z,8Z,10E,14Z)-eicosatetraenoate + ATP + CoA = 12-hydroxy-(5Z,8Z,10E,14Z)-eicosatetraenoyl-CoA + AMP + diphosphate</text>
        <dbReference type="Rhea" id="RHEA:52112"/>
        <dbReference type="ChEBI" id="CHEBI:30616"/>
        <dbReference type="ChEBI" id="CHEBI:33019"/>
        <dbReference type="ChEBI" id="CHEBI:57287"/>
        <dbReference type="ChEBI" id="CHEBI:90718"/>
        <dbReference type="ChEBI" id="CHEBI:136408"/>
        <dbReference type="ChEBI" id="CHEBI:456215"/>
    </reaction>
    <physiologicalReaction direction="left-to-right" evidence="8">
        <dbReference type="Rhea" id="RHEA:52113"/>
    </physiologicalReaction>
</comment>
<dbReference type="EMBL" id="GDIQ01049418">
    <property type="protein sequence ID" value="JAN45319.1"/>
    <property type="molecule type" value="Transcribed_RNA"/>
</dbReference>
<evidence type="ECO:0000256" key="1">
    <source>
        <dbReference type="ARBA" id="ARBA00006432"/>
    </source>
</evidence>
<evidence type="ECO:0000256" key="10">
    <source>
        <dbReference type="ARBA" id="ARBA00024548"/>
    </source>
</evidence>
<protein>
    <recommendedName>
        <fullName evidence="13">Long-chain-fatty-acid--CoA ligase</fullName>
        <ecNumber evidence="13">6.2.1.3</ecNumber>
    </recommendedName>
</protein>
<dbReference type="CDD" id="cd05927">
    <property type="entry name" value="LC-FACS_euk"/>
    <property type="match status" value="1"/>
</dbReference>
<evidence type="ECO:0000256" key="3">
    <source>
        <dbReference type="ARBA" id="ARBA00022741"/>
    </source>
</evidence>
<dbReference type="InterPro" id="IPR000873">
    <property type="entry name" value="AMP-dep_synth/lig_dom"/>
</dbReference>
<comment type="catalytic activity">
    <reaction evidence="9">
        <text>15-hydroxy-(5Z,8Z,11Z,13E)-eicosatetraenoate + ATP + CoA = 15-hydroxy-(5Z,8Z,11Z,13E)-eicosatetraenoyl-CoA + AMP + diphosphate</text>
        <dbReference type="Rhea" id="RHEA:52116"/>
        <dbReference type="ChEBI" id="CHEBI:30616"/>
        <dbReference type="ChEBI" id="CHEBI:33019"/>
        <dbReference type="ChEBI" id="CHEBI:57287"/>
        <dbReference type="ChEBI" id="CHEBI:78832"/>
        <dbReference type="ChEBI" id="CHEBI:136409"/>
        <dbReference type="ChEBI" id="CHEBI:456215"/>
    </reaction>
    <physiologicalReaction direction="left-to-right" evidence="9">
        <dbReference type="Rhea" id="RHEA:52117"/>
    </physiologicalReaction>
</comment>
<dbReference type="GO" id="GO:0047676">
    <property type="term" value="F:arachidonate-CoA ligase activity"/>
    <property type="evidence" value="ECO:0007669"/>
    <property type="project" value="UniProtKB-EC"/>
</dbReference>
<organism evidence="16">
    <name type="scientific">Daphnia magna</name>
    <dbReference type="NCBI Taxonomy" id="35525"/>
    <lineage>
        <taxon>Eukaryota</taxon>
        <taxon>Metazoa</taxon>
        <taxon>Ecdysozoa</taxon>
        <taxon>Arthropoda</taxon>
        <taxon>Crustacea</taxon>
        <taxon>Branchiopoda</taxon>
        <taxon>Diplostraca</taxon>
        <taxon>Cladocera</taxon>
        <taxon>Anomopoda</taxon>
        <taxon>Daphniidae</taxon>
        <taxon>Daphnia</taxon>
    </lineage>
</organism>
<dbReference type="InterPro" id="IPR045311">
    <property type="entry name" value="LC-FACS_euk"/>
</dbReference>
<feature type="domain" description="AMP-dependent synthetase/ligase" evidence="15">
    <location>
        <begin position="120"/>
        <end position="519"/>
    </location>
</feature>
<comment type="catalytic activity">
    <reaction evidence="7">
        <text>a long-chain fatty acid + ATP + CoA = a long-chain fatty acyl-CoA + AMP + diphosphate</text>
        <dbReference type="Rhea" id="RHEA:15421"/>
        <dbReference type="ChEBI" id="CHEBI:30616"/>
        <dbReference type="ChEBI" id="CHEBI:33019"/>
        <dbReference type="ChEBI" id="CHEBI:57287"/>
        <dbReference type="ChEBI" id="CHEBI:57560"/>
        <dbReference type="ChEBI" id="CHEBI:83139"/>
        <dbReference type="ChEBI" id="CHEBI:456215"/>
        <dbReference type="EC" id="6.2.1.3"/>
    </reaction>
    <physiologicalReaction direction="left-to-right" evidence="7">
        <dbReference type="Rhea" id="RHEA:15422"/>
    </physiologicalReaction>
</comment>
<dbReference type="SUPFAM" id="SSF56801">
    <property type="entry name" value="Acetyl-CoA synthetase-like"/>
    <property type="match status" value="1"/>
</dbReference>
<sequence length="696" mass="77476">MFSAGTNEFVHDQDDEQYYDFISGAAGMLAIAGIGVTAASAYYLSKKPAPTQPPFNLDNQTMVEGPDLIHYSRFSPYGNEMKFMRYLYDDTRTLYDVMPRGSRISNNGPCLGWRADPSSKYQWISYQETMLRAQNFGSGLVALGLKPGPDTLVGVYSQNNPEWVLSEYALYTYSMVVVPLYDTLGPDACQFIINQAEMSLVICENDEKCKSLLKDTPACLKHLVHIKPLSNETIELAKQNGINTLSFDEVETLGNEYKFKPVPPRPEDLSIICYTSGTTGHPKGVMLTHENVIADASAILLHMGDTKPNSSDVMISFLPLAHMLERISHLVLYIGGGAIGFFGGDIRNLMDDMQALKPTITPAVPRLFNRIYDKVRSGLSNSKVKHLLFNAALGSKERDLRRGIIQKNTIWDKLIFKKVQDGMGGRIRLIVVGSAPLAGAVMNFMRCALGCVIVESYGLTECAAPTTLTVNGDYTPEHVGTPIPCCAIKLIDVPDMNYYAASGRGEICIKGTNVFKGYFKDPEKTNETLDKDGWLHTGDIGTFLDNGTLKIIDRRKHIFKMSQGEYIAPEKIESIYIKSQYVAQVFVHGESLKSCTVGVIVPEEESVRHYANQHGISGSLSFLCNIPEIKQLILNEITDFGKKGGLKSFEQVKDIYLHPDLFTVENGLLTPVLKSKRPELRTFFRAQLVDMYRKFD</sequence>
<keyword evidence="4 13" id="KW-0276">Fatty acid metabolism</keyword>
<evidence type="ECO:0000256" key="8">
    <source>
        <dbReference type="ARBA" id="ARBA00024495"/>
    </source>
</evidence>
<dbReference type="OrthoDB" id="1700726at2759"/>
<evidence type="ECO:0000256" key="5">
    <source>
        <dbReference type="ARBA" id="ARBA00022840"/>
    </source>
</evidence>
<evidence type="ECO:0000256" key="7">
    <source>
        <dbReference type="ARBA" id="ARBA00024484"/>
    </source>
</evidence>
<evidence type="ECO:0000256" key="9">
    <source>
        <dbReference type="ARBA" id="ARBA00024532"/>
    </source>
</evidence>
<reference evidence="16" key="1">
    <citation type="submission" date="2015-10" db="EMBL/GenBank/DDBJ databases">
        <title>EvidentialGene: Evidence-directed Construction of Complete mRNA Transcriptomes without Genomes.</title>
        <authorList>
            <person name="Gilbert D.G."/>
        </authorList>
    </citation>
    <scope>NUCLEOTIDE SEQUENCE</scope>
</reference>
<evidence type="ECO:0000256" key="13">
    <source>
        <dbReference type="RuleBase" id="RU369030"/>
    </source>
</evidence>
<name>A0A0P5NHN8_9CRUS</name>
<dbReference type="InterPro" id="IPR042099">
    <property type="entry name" value="ANL_N_sf"/>
</dbReference>
<keyword evidence="5 13" id="KW-0067">ATP-binding</keyword>
<dbReference type="PANTHER" id="PTHR43272:SF107">
    <property type="entry name" value="LONG-CHAIN-FATTY-ACID--COA LIGASE 5"/>
    <property type="match status" value="1"/>
</dbReference>
<proteinExistence type="inferred from homology"/>
<comment type="catalytic activity">
    <reaction evidence="12">
        <text>hexadecanoate + ATP + CoA = hexadecanoyl-CoA + AMP + diphosphate</text>
        <dbReference type="Rhea" id="RHEA:30751"/>
        <dbReference type="ChEBI" id="CHEBI:7896"/>
        <dbReference type="ChEBI" id="CHEBI:30616"/>
        <dbReference type="ChEBI" id="CHEBI:33019"/>
        <dbReference type="ChEBI" id="CHEBI:57287"/>
        <dbReference type="ChEBI" id="CHEBI:57379"/>
        <dbReference type="ChEBI" id="CHEBI:456215"/>
    </reaction>
    <physiologicalReaction direction="left-to-right" evidence="12">
        <dbReference type="Rhea" id="RHEA:30752"/>
    </physiologicalReaction>
</comment>
<keyword evidence="14" id="KW-1133">Transmembrane helix</keyword>
<evidence type="ECO:0000313" key="16">
    <source>
        <dbReference type="EMBL" id="JAN45319.1"/>
    </source>
</evidence>
<dbReference type="Pfam" id="PF00501">
    <property type="entry name" value="AMP-binding"/>
    <property type="match status" value="1"/>
</dbReference>
<comment type="catalytic activity">
    <reaction evidence="11">
        <text>(E)-hexadec-2-enoate + ATP + CoA = (2E)-hexadecenoyl-CoA + AMP + diphosphate</text>
        <dbReference type="Rhea" id="RHEA:36139"/>
        <dbReference type="ChEBI" id="CHEBI:30616"/>
        <dbReference type="ChEBI" id="CHEBI:33019"/>
        <dbReference type="ChEBI" id="CHEBI:57287"/>
        <dbReference type="ChEBI" id="CHEBI:61526"/>
        <dbReference type="ChEBI" id="CHEBI:72745"/>
        <dbReference type="ChEBI" id="CHEBI:456215"/>
    </reaction>
    <physiologicalReaction direction="left-to-right" evidence="11">
        <dbReference type="Rhea" id="RHEA:36140"/>
    </physiologicalReaction>
</comment>
<dbReference type="InterPro" id="IPR020845">
    <property type="entry name" value="AMP-binding_CS"/>
</dbReference>
<dbReference type="EC" id="6.2.1.3" evidence="13"/>
<evidence type="ECO:0000256" key="2">
    <source>
        <dbReference type="ARBA" id="ARBA00022598"/>
    </source>
</evidence>
<keyword evidence="2 13" id="KW-0436">Ligase</keyword>
<keyword evidence="13" id="KW-0443">Lipid metabolism</keyword>
<evidence type="ECO:0000256" key="12">
    <source>
        <dbReference type="ARBA" id="ARBA00049139"/>
    </source>
</evidence>
<dbReference type="PANTHER" id="PTHR43272">
    <property type="entry name" value="LONG-CHAIN-FATTY-ACID--COA LIGASE"/>
    <property type="match status" value="1"/>
</dbReference>
<comment type="catalytic activity">
    <reaction evidence="10">
        <text>(5Z,8Z,11Z,14Z)-eicosatetraenoate + ATP + CoA = (5Z,8Z,11Z,14Z)-eicosatetraenoyl-CoA + AMP + diphosphate</text>
        <dbReference type="Rhea" id="RHEA:19713"/>
        <dbReference type="ChEBI" id="CHEBI:30616"/>
        <dbReference type="ChEBI" id="CHEBI:32395"/>
        <dbReference type="ChEBI" id="CHEBI:33019"/>
        <dbReference type="ChEBI" id="CHEBI:57287"/>
        <dbReference type="ChEBI" id="CHEBI:57368"/>
        <dbReference type="ChEBI" id="CHEBI:456215"/>
        <dbReference type="EC" id="6.2.1.15"/>
    </reaction>
    <physiologicalReaction direction="left-to-right" evidence="10">
        <dbReference type="Rhea" id="RHEA:19714"/>
    </physiologicalReaction>
</comment>
<keyword evidence="14" id="KW-0472">Membrane</keyword>
<keyword evidence="14" id="KW-0812">Transmembrane</keyword>
<comment type="catalytic activity">
    <reaction evidence="6">
        <text>5-hydroxy-(6E,8Z,11Z,14Z)-eicosatetraenoate + ATP + CoA = 5-hydroxy-(6E,8Z,11Z,14Z)-eicosatetraenoyl-CoA + AMP + diphosphate</text>
        <dbReference type="Rhea" id="RHEA:52108"/>
        <dbReference type="ChEBI" id="CHEBI:30616"/>
        <dbReference type="ChEBI" id="CHEBI:33019"/>
        <dbReference type="ChEBI" id="CHEBI:57287"/>
        <dbReference type="ChEBI" id="CHEBI:65341"/>
        <dbReference type="ChEBI" id="CHEBI:136407"/>
        <dbReference type="ChEBI" id="CHEBI:456215"/>
    </reaction>
    <physiologicalReaction direction="left-to-right" evidence="6">
        <dbReference type="Rhea" id="RHEA:52109"/>
    </physiologicalReaction>
</comment>
<comment type="function">
    <text evidence="13">Catalyzes the conversion of long-chain fatty acids to their active form acyl-CoAs for both synthesis of cellular lipids, and degradation via beta-oxidation.</text>
</comment>
<dbReference type="EMBL" id="GDIQ01047918">
    <property type="protein sequence ID" value="JAN46819.1"/>
    <property type="molecule type" value="Transcribed_RNA"/>
</dbReference>
<dbReference type="EMBL" id="GDIQ01049417">
    <property type="protein sequence ID" value="JAN45320.1"/>
    <property type="molecule type" value="Transcribed_RNA"/>
</dbReference>
<keyword evidence="3 13" id="KW-0547">Nucleotide-binding</keyword>
<evidence type="ECO:0000256" key="6">
    <source>
        <dbReference type="ARBA" id="ARBA00024469"/>
    </source>
</evidence>
<dbReference type="AlphaFoldDB" id="A0A0P5NHN8"/>
<dbReference type="Gene3D" id="3.40.50.12780">
    <property type="entry name" value="N-terminal domain of ligase-like"/>
    <property type="match status" value="1"/>
</dbReference>
<evidence type="ECO:0000256" key="14">
    <source>
        <dbReference type="SAM" id="Phobius"/>
    </source>
</evidence>
<evidence type="ECO:0000256" key="4">
    <source>
        <dbReference type="ARBA" id="ARBA00022832"/>
    </source>
</evidence>
<dbReference type="PROSITE" id="PS00455">
    <property type="entry name" value="AMP_BINDING"/>
    <property type="match status" value="1"/>
</dbReference>
<dbReference type="GO" id="GO:0005524">
    <property type="term" value="F:ATP binding"/>
    <property type="evidence" value="ECO:0007669"/>
    <property type="project" value="UniProtKB-KW"/>
</dbReference>
<dbReference type="GO" id="GO:0005783">
    <property type="term" value="C:endoplasmic reticulum"/>
    <property type="evidence" value="ECO:0007669"/>
    <property type="project" value="TreeGrafter"/>
</dbReference>